<dbReference type="Proteomes" id="UP000298325">
    <property type="component" value="Unassembled WGS sequence"/>
</dbReference>
<dbReference type="OrthoDB" id="5592990at2"/>
<dbReference type="RefSeq" id="WP_135802241.1">
    <property type="nucleotide sequence ID" value="NZ_SRPF01000001.1"/>
</dbReference>
<comment type="caution">
    <text evidence="2">The sequence shown here is derived from an EMBL/GenBank/DDBJ whole genome shotgun (WGS) entry which is preliminary data.</text>
</comment>
<evidence type="ECO:0000313" key="3">
    <source>
        <dbReference type="Proteomes" id="UP000298325"/>
    </source>
</evidence>
<feature type="compositionally biased region" description="Low complexity" evidence="1">
    <location>
        <begin position="24"/>
        <end position="37"/>
    </location>
</feature>
<dbReference type="PROSITE" id="PS51257">
    <property type="entry name" value="PROKAR_LIPOPROTEIN"/>
    <property type="match status" value="1"/>
</dbReference>
<name>A0A4Z1CCD0_9GAMM</name>
<organism evidence="2 3">
    <name type="scientific">Marinobacter confluentis</name>
    <dbReference type="NCBI Taxonomy" id="1697557"/>
    <lineage>
        <taxon>Bacteria</taxon>
        <taxon>Pseudomonadati</taxon>
        <taxon>Pseudomonadota</taxon>
        <taxon>Gammaproteobacteria</taxon>
        <taxon>Pseudomonadales</taxon>
        <taxon>Marinobacteraceae</taxon>
        <taxon>Marinobacter</taxon>
    </lineage>
</organism>
<evidence type="ECO:0000256" key="1">
    <source>
        <dbReference type="SAM" id="MobiDB-lite"/>
    </source>
</evidence>
<proteinExistence type="predicted"/>
<protein>
    <submittedName>
        <fullName evidence="2">Uncharacterized protein</fullName>
    </submittedName>
</protein>
<feature type="region of interest" description="Disordered" evidence="1">
    <location>
        <begin position="19"/>
        <end position="43"/>
    </location>
</feature>
<dbReference type="EMBL" id="SRPF01000001">
    <property type="protein sequence ID" value="TGN41856.1"/>
    <property type="molecule type" value="Genomic_DNA"/>
</dbReference>
<accession>A0A4Z1CCD0</accession>
<evidence type="ECO:0000313" key="2">
    <source>
        <dbReference type="EMBL" id="TGN41856.1"/>
    </source>
</evidence>
<reference evidence="2 3" key="1">
    <citation type="submission" date="2019-04" db="EMBL/GenBank/DDBJ databases">
        <authorList>
            <person name="Park S."/>
            <person name="Yoon J.-H."/>
        </authorList>
    </citation>
    <scope>NUCLEOTIDE SEQUENCE [LARGE SCALE GENOMIC DNA]</scope>
    <source>
        <strain evidence="2 3">HJM-18</strain>
    </source>
</reference>
<gene>
    <name evidence="2" type="ORF">E5Q11_04875</name>
</gene>
<dbReference type="AlphaFoldDB" id="A0A4Z1CCD0"/>
<sequence length="713" mass="74054">MKKQFTTLLTAGLLTACGGGGSGSSSSDGNTNPGGSTPEITASNVGVLSDSPVAGVSYLTSPSGSSGVTNALGEYGYEEGDIVQFSIGGIQFPPVPAKGKVTPLDMGGDGATLATPSVVNVLRLLQSLDEDGDPDNGITVSQATSTALIDTVLDFEAGTFESEANTAVGVALNRTLITENEAISHFEGSLRNDLLGSWIYTEPNGGNNVLTFFGDGLYVIAHSMADDGDQQAGSAEYGSYTWDPVTGDFSVTLIRESDGSGGLYDASNPAASQGIQLTVGDDALNFTLSDGEVQFTAIEDTENDLVGSWFFPESPDASVLLTFLDDQNYVLVQTNNVEAYAGDTLTSVSSEWNTYTLAASDSSFAVGMPSVETDGPGGLYNAEGNEGEVDPKLSLRTGGQLIFQPNPQESVAFADVRPFDAQLVRVDGTTTSAPVKRIYGVYTSSIAAEYNFEIPVSGQFERFAALLSDNTIEFDLEANGTGLVSFSSTSANAAEWTVATNGVLNVTETTATADVWLWEIIPIEGNVGSAIISTGSLGSAASASFIGIVNDGPATFTPEFVSGPYLLTDTITSSVGPSQDTALEGEGADGTFYSVFCRGPEDAIGIVEQDPGQLTFNPDGGSFTLTIGSGPDSDVISGSLTSDGRLSYSEPVEEEIPVEDFISRSSASYVGQYDFETGVVSGTYTSQRETIYTPEGVSASCTITSSSVFTPTQ</sequence>
<keyword evidence="3" id="KW-1185">Reference proteome</keyword>